<reference evidence="3" key="1">
    <citation type="submission" date="2017-02" db="UniProtKB">
        <authorList>
            <consortium name="WormBaseParasite"/>
        </authorList>
    </citation>
    <scope>IDENTIFICATION</scope>
</reference>
<protein>
    <submittedName>
        <fullName evidence="3">Uncharacterized protein</fullName>
    </submittedName>
</protein>
<keyword evidence="2" id="KW-1185">Reference proteome</keyword>
<evidence type="ECO:0000313" key="2">
    <source>
        <dbReference type="Proteomes" id="UP000036681"/>
    </source>
</evidence>
<accession>A0A0M3I6X3</accession>
<proteinExistence type="predicted"/>
<feature type="region of interest" description="Disordered" evidence="1">
    <location>
        <begin position="49"/>
        <end position="68"/>
    </location>
</feature>
<dbReference type="WBParaSite" id="ALUE_0001285901-mRNA-1">
    <property type="protein sequence ID" value="ALUE_0001285901-mRNA-1"/>
    <property type="gene ID" value="ALUE_0001285901"/>
</dbReference>
<dbReference type="Proteomes" id="UP000036681">
    <property type="component" value="Unplaced"/>
</dbReference>
<evidence type="ECO:0000313" key="3">
    <source>
        <dbReference type="WBParaSite" id="ALUE_0001285901-mRNA-1"/>
    </source>
</evidence>
<dbReference type="AlphaFoldDB" id="A0A0M3I6X3"/>
<evidence type="ECO:0000256" key="1">
    <source>
        <dbReference type="SAM" id="MobiDB-lite"/>
    </source>
</evidence>
<sequence>MLDTLHIKPMAKAGLIEEKSARSGDYIKFGVHRLTGCALMHALAVGGPRADDSDVDASMHVEEEGCEK</sequence>
<organism evidence="2 3">
    <name type="scientific">Ascaris lumbricoides</name>
    <name type="common">Giant roundworm</name>
    <dbReference type="NCBI Taxonomy" id="6252"/>
    <lineage>
        <taxon>Eukaryota</taxon>
        <taxon>Metazoa</taxon>
        <taxon>Ecdysozoa</taxon>
        <taxon>Nematoda</taxon>
        <taxon>Chromadorea</taxon>
        <taxon>Rhabditida</taxon>
        <taxon>Spirurina</taxon>
        <taxon>Ascaridomorpha</taxon>
        <taxon>Ascaridoidea</taxon>
        <taxon>Ascarididae</taxon>
        <taxon>Ascaris</taxon>
    </lineage>
</organism>
<name>A0A0M3I6X3_ASCLU</name>